<protein>
    <recommendedName>
        <fullName evidence="1">DUF4376 domain-containing protein</fullName>
    </recommendedName>
</protein>
<proteinExistence type="predicted"/>
<evidence type="ECO:0000313" key="3">
    <source>
        <dbReference type="Proteomes" id="UP000198552"/>
    </source>
</evidence>
<keyword evidence="3" id="KW-1185">Reference proteome</keyword>
<dbReference type="Pfam" id="PF14301">
    <property type="entry name" value="DUF4376"/>
    <property type="match status" value="1"/>
</dbReference>
<dbReference type="OrthoDB" id="8778582at2"/>
<reference evidence="3" key="1">
    <citation type="submission" date="2016-10" db="EMBL/GenBank/DDBJ databases">
        <authorList>
            <person name="Varghese N."/>
            <person name="Submissions S."/>
        </authorList>
    </citation>
    <scope>NUCLEOTIDE SEQUENCE [LARGE SCALE GENOMIC DNA]</scope>
    <source>
        <strain evidence="3">EPL6</strain>
    </source>
</reference>
<gene>
    <name evidence="2" type="ORF">SAMN05428957_10897</name>
</gene>
<accession>A0A1G9UC30</accession>
<dbReference type="InterPro" id="IPR025484">
    <property type="entry name" value="DUF4376"/>
</dbReference>
<sequence>MARYAVIHGGVVQNHALADDVFAAAQGWVPAGDSQVGDRWDGHAFVPAPADLDALKAAKNDEINAARLAANFSHFEHAGKQIACDQLSRSDIDGTNGFVALYGALPPGWPGGWKAIDNTYVAIADVAAWKAFYASMFAAGNANFAHAQALKEALAAAATAEEVAAIGWGMEAP</sequence>
<feature type="domain" description="DUF4376" evidence="1">
    <location>
        <begin position="55"/>
        <end position="165"/>
    </location>
</feature>
<evidence type="ECO:0000259" key="1">
    <source>
        <dbReference type="Pfam" id="PF14301"/>
    </source>
</evidence>
<dbReference type="Proteomes" id="UP000198552">
    <property type="component" value="Unassembled WGS sequence"/>
</dbReference>
<dbReference type="RefSeq" id="WP_091571226.1">
    <property type="nucleotide sequence ID" value="NZ_FNHP01000008.1"/>
</dbReference>
<dbReference type="STRING" id="1527607.SAMN05428957_10897"/>
<dbReference type="AlphaFoldDB" id="A0A1G9UC30"/>
<organism evidence="2 3">
    <name type="scientific">Oryzisolibacter propanilivorax</name>
    <dbReference type="NCBI Taxonomy" id="1527607"/>
    <lineage>
        <taxon>Bacteria</taxon>
        <taxon>Pseudomonadati</taxon>
        <taxon>Pseudomonadota</taxon>
        <taxon>Betaproteobacteria</taxon>
        <taxon>Burkholderiales</taxon>
        <taxon>Comamonadaceae</taxon>
        <taxon>Oryzisolibacter</taxon>
    </lineage>
</organism>
<name>A0A1G9UC30_9BURK</name>
<dbReference type="EMBL" id="FNHP01000008">
    <property type="protein sequence ID" value="SDM57459.1"/>
    <property type="molecule type" value="Genomic_DNA"/>
</dbReference>
<evidence type="ECO:0000313" key="2">
    <source>
        <dbReference type="EMBL" id="SDM57459.1"/>
    </source>
</evidence>